<protein>
    <submittedName>
        <fullName evidence="1">Uncharacterized protein</fullName>
    </submittedName>
</protein>
<dbReference type="Proteomes" id="UP000054565">
    <property type="component" value="Unassembled WGS sequence"/>
</dbReference>
<evidence type="ECO:0000313" key="2">
    <source>
        <dbReference type="Proteomes" id="UP000054565"/>
    </source>
</evidence>
<dbReference type="AlphaFoldDB" id="A0A0J6YGI0"/>
<reference evidence="2" key="1">
    <citation type="journal article" date="2010" name="Genome Res.">
        <title>Population genomic sequencing of Coccidioides fungi reveals recent hybridization and transposon control.</title>
        <authorList>
            <person name="Neafsey D.E."/>
            <person name="Barker B.M."/>
            <person name="Sharpton T.J."/>
            <person name="Stajich J.E."/>
            <person name="Park D.J."/>
            <person name="Whiston E."/>
            <person name="Hung C.-Y."/>
            <person name="McMahan C."/>
            <person name="White J."/>
            <person name="Sykes S."/>
            <person name="Heiman D."/>
            <person name="Young S."/>
            <person name="Zeng Q."/>
            <person name="Abouelleil A."/>
            <person name="Aftuck L."/>
            <person name="Bessette D."/>
            <person name="Brown A."/>
            <person name="FitzGerald M."/>
            <person name="Lui A."/>
            <person name="Macdonald J.P."/>
            <person name="Priest M."/>
            <person name="Orbach M.J."/>
            <person name="Galgiani J.N."/>
            <person name="Kirkland T.N."/>
            <person name="Cole G.T."/>
            <person name="Birren B.W."/>
            <person name="Henn M.R."/>
            <person name="Taylor J.W."/>
            <person name="Rounsley S.D."/>
        </authorList>
    </citation>
    <scope>NUCLEOTIDE SEQUENCE [LARGE SCALE GENOMIC DNA]</scope>
    <source>
        <strain evidence="2">RMSCC 2394</strain>
    </source>
</reference>
<evidence type="ECO:0000313" key="1">
    <source>
        <dbReference type="EMBL" id="KMP07816.1"/>
    </source>
</evidence>
<gene>
    <name evidence="1" type="ORF">CIRG_07496</name>
</gene>
<accession>A0A0J6YGI0</accession>
<name>A0A0J6YGI0_COCIT</name>
<proteinExistence type="predicted"/>
<dbReference type="EMBL" id="DS028097">
    <property type="protein sequence ID" value="KMP07816.1"/>
    <property type="molecule type" value="Genomic_DNA"/>
</dbReference>
<sequence length="148" mass="17155">MEIFTLYHQMRISAYDLSSLESESHFRDGLAVTSPFARGTMFHFRSPRVTMGHRRNWNTTIARHGRYRVTTGVKGLLSTRAMPLTLKADAIFDRLLSQLVFSQLPCCGKFGSLFEILGIQKASLIDERRRVEFLQERCSYQEIFLLME</sequence>
<organism evidence="1 2">
    <name type="scientific">Coccidioides immitis RMSCC 2394</name>
    <dbReference type="NCBI Taxonomy" id="404692"/>
    <lineage>
        <taxon>Eukaryota</taxon>
        <taxon>Fungi</taxon>
        <taxon>Dikarya</taxon>
        <taxon>Ascomycota</taxon>
        <taxon>Pezizomycotina</taxon>
        <taxon>Eurotiomycetes</taxon>
        <taxon>Eurotiomycetidae</taxon>
        <taxon>Onygenales</taxon>
        <taxon>Onygenaceae</taxon>
        <taxon>Coccidioides</taxon>
    </lineage>
</organism>